<reference evidence="3" key="1">
    <citation type="journal article" date="2021" name="Cell">
        <title>Tracing the genetic footprints of vertebrate landing in non-teleost ray-finned fishes.</title>
        <authorList>
            <person name="Bi X."/>
            <person name="Wang K."/>
            <person name="Yang L."/>
            <person name="Pan H."/>
            <person name="Jiang H."/>
            <person name="Wei Q."/>
            <person name="Fang M."/>
            <person name="Yu H."/>
            <person name="Zhu C."/>
            <person name="Cai Y."/>
            <person name="He Y."/>
            <person name="Gan X."/>
            <person name="Zeng H."/>
            <person name="Yu D."/>
            <person name="Zhu Y."/>
            <person name="Jiang H."/>
            <person name="Qiu Q."/>
            <person name="Yang H."/>
            <person name="Zhang Y.E."/>
            <person name="Wang W."/>
            <person name="Zhu M."/>
            <person name="He S."/>
            <person name="Zhang G."/>
        </authorList>
    </citation>
    <scope>NUCLEOTIDE SEQUENCE</scope>
    <source>
        <strain evidence="3">Allg_001</strain>
    </source>
</reference>
<gene>
    <name evidence="3" type="primary">Bcl10_0</name>
    <name evidence="3" type="ORF">GTO95_0004948</name>
</gene>
<dbReference type="InterPro" id="IPR011029">
    <property type="entry name" value="DEATH-like_dom_sf"/>
</dbReference>
<evidence type="ECO:0000256" key="1">
    <source>
        <dbReference type="SAM" id="MobiDB-lite"/>
    </source>
</evidence>
<protein>
    <submittedName>
        <fullName evidence="3">BCL10 protein</fullName>
    </submittedName>
</protein>
<dbReference type="SUPFAM" id="SSF47986">
    <property type="entry name" value="DEATH domain"/>
    <property type="match status" value="1"/>
</dbReference>
<dbReference type="EMBL" id="JAAWVO010062302">
    <property type="protein sequence ID" value="MBN3322919.1"/>
    <property type="molecule type" value="Genomic_DNA"/>
</dbReference>
<feature type="non-terminal residue" evidence="3">
    <location>
        <position position="1"/>
    </location>
</feature>
<evidence type="ECO:0000259" key="2">
    <source>
        <dbReference type="PROSITE" id="PS50209"/>
    </source>
</evidence>
<dbReference type="InterPro" id="IPR033238">
    <property type="entry name" value="BCL10/E10"/>
</dbReference>
<dbReference type="GO" id="GO:0005829">
    <property type="term" value="C:cytosol"/>
    <property type="evidence" value="ECO:0007669"/>
    <property type="project" value="TreeGrafter"/>
</dbReference>
<dbReference type="GO" id="GO:2001238">
    <property type="term" value="P:positive regulation of extrinsic apoptotic signaling pathway"/>
    <property type="evidence" value="ECO:0007669"/>
    <property type="project" value="TreeGrafter"/>
</dbReference>
<feature type="region of interest" description="Disordered" evidence="1">
    <location>
        <begin position="160"/>
        <end position="194"/>
    </location>
</feature>
<dbReference type="PROSITE" id="PS50209">
    <property type="entry name" value="CARD"/>
    <property type="match status" value="1"/>
</dbReference>
<dbReference type="Pfam" id="PF00619">
    <property type="entry name" value="CARD"/>
    <property type="match status" value="1"/>
</dbReference>
<dbReference type="Proteomes" id="UP000736164">
    <property type="component" value="Unassembled WGS sequence"/>
</dbReference>
<comment type="caution">
    <text evidence="3">The sequence shown here is derived from an EMBL/GenBank/DDBJ whole genome shotgun (WGS) entry which is preliminary data.</text>
</comment>
<dbReference type="GO" id="GO:0003713">
    <property type="term" value="F:transcription coactivator activity"/>
    <property type="evidence" value="ECO:0007669"/>
    <property type="project" value="TreeGrafter"/>
</dbReference>
<name>A0A8J7P040_ATRSP</name>
<evidence type="ECO:0000313" key="3">
    <source>
        <dbReference type="EMBL" id="MBN3322919.1"/>
    </source>
</evidence>
<keyword evidence="4" id="KW-1185">Reference proteome</keyword>
<dbReference type="PANTHER" id="PTHR34920:SF1">
    <property type="entry name" value="B-CELL LYMPHOMA_LEUKEMIA 10"/>
    <property type="match status" value="1"/>
</dbReference>
<dbReference type="InterPro" id="IPR001315">
    <property type="entry name" value="CARD"/>
</dbReference>
<dbReference type="GO" id="GO:0032449">
    <property type="term" value="C:CBM complex"/>
    <property type="evidence" value="ECO:0007669"/>
    <property type="project" value="TreeGrafter"/>
</dbReference>
<dbReference type="GO" id="GO:0043422">
    <property type="term" value="F:protein kinase B binding"/>
    <property type="evidence" value="ECO:0007669"/>
    <property type="project" value="TreeGrafter"/>
</dbReference>
<dbReference type="GO" id="GO:0019209">
    <property type="term" value="F:kinase activator activity"/>
    <property type="evidence" value="ECO:0007669"/>
    <property type="project" value="TreeGrafter"/>
</dbReference>
<dbReference type="PANTHER" id="PTHR34920">
    <property type="entry name" value="B-CELL LYMPHOMA/LEUKEMIA 10"/>
    <property type="match status" value="1"/>
</dbReference>
<evidence type="ECO:0000313" key="4">
    <source>
        <dbReference type="Proteomes" id="UP000736164"/>
    </source>
</evidence>
<dbReference type="AlphaFoldDB" id="A0A8J7P040"/>
<dbReference type="Gene3D" id="1.10.533.10">
    <property type="entry name" value="Death Domain, Fas"/>
    <property type="match status" value="1"/>
</dbReference>
<accession>A0A8J7P040</accession>
<organism evidence="3 4">
    <name type="scientific">Atractosteus spatula</name>
    <name type="common">Alligator gar</name>
    <name type="synonym">Lepisosteus spatula</name>
    <dbReference type="NCBI Taxonomy" id="7917"/>
    <lineage>
        <taxon>Eukaryota</taxon>
        <taxon>Metazoa</taxon>
        <taxon>Chordata</taxon>
        <taxon>Craniata</taxon>
        <taxon>Vertebrata</taxon>
        <taxon>Euteleostomi</taxon>
        <taxon>Actinopterygii</taxon>
        <taxon>Neopterygii</taxon>
        <taxon>Holostei</taxon>
        <taxon>Semionotiformes</taxon>
        <taxon>Lepisosteidae</taxon>
        <taxon>Atractosteus</taxon>
    </lineage>
</organism>
<proteinExistence type="predicted"/>
<dbReference type="GO" id="GO:0051059">
    <property type="term" value="F:NF-kappaB binding"/>
    <property type="evidence" value="ECO:0007669"/>
    <property type="project" value="TreeGrafter"/>
</dbReference>
<feature type="non-terminal residue" evidence="3">
    <location>
        <position position="194"/>
    </location>
</feature>
<sequence>LTMDIPQLTEDEMAEVKKALERLRPYLCAKIIADRHFDFLRSRKILTKEDTEDINCRVVNSKKTGKMLDYLADNPNGLDSLIESIQRMGTKDFIIQKITKEIEKIKLERIESVEAGWSCSTSPGRTHSITKFSNEFGYDKDRYSTSSTLLYHSAGQRSIVTTTNSLPKPGDSRAPPLPKDLPAESQPRKWQNQQ</sequence>
<dbReference type="GO" id="GO:0006915">
    <property type="term" value="P:apoptotic process"/>
    <property type="evidence" value="ECO:0007669"/>
    <property type="project" value="InterPro"/>
</dbReference>
<dbReference type="GO" id="GO:0002250">
    <property type="term" value="P:adaptive immune response"/>
    <property type="evidence" value="ECO:0007669"/>
    <property type="project" value="TreeGrafter"/>
</dbReference>
<feature type="domain" description="CARD" evidence="2">
    <location>
        <begin position="12"/>
        <end position="71"/>
    </location>
</feature>